<sequence>MTEIVDGNLDNDLENMMGKSVATGAQLTTGGTIANIFTISGGPVLVESLIGEFTAAVSANACNLKLIMDPTAGADTDMCTVVDIVSAAINSWIYLDGTIGNAAVIAVPGTALPLGIGTDIPLILPPGTVDMSLANSNPTTGAITWYMRYKPLKPGAKVVGKA</sequence>
<proteinExistence type="predicted"/>
<protein>
    <submittedName>
        <fullName evidence="1">Uncharacterized protein</fullName>
    </submittedName>
</protein>
<reference evidence="1" key="1">
    <citation type="submission" date="2020-03" db="EMBL/GenBank/DDBJ databases">
        <title>The deep terrestrial virosphere.</title>
        <authorList>
            <person name="Holmfeldt K."/>
            <person name="Nilsson E."/>
            <person name="Simone D."/>
            <person name="Lopez-Fernandez M."/>
            <person name="Wu X."/>
            <person name="de Brujin I."/>
            <person name="Lundin D."/>
            <person name="Andersson A."/>
            <person name="Bertilsson S."/>
            <person name="Dopson M."/>
        </authorList>
    </citation>
    <scope>NUCLEOTIDE SEQUENCE</scope>
    <source>
        <strain evidence="1">MM415B05184</strain>
    </source>
</reference>
<dbReference type="EMBL" id="MT143342">
    <property type="protein sequence ID" value="QJA95772.1"/>
    <property type="molecule type" value="Genomic_DNA"/>
</dbReference>
<dbReference type="AlphaFoldDB" id="A0A6M3LQG9"/>
<organism evidence="1">
    <name type="scientific">viral metagenome</name>
    <dbReference type="NCBI Taxonomy" id="1070528"/>
    <lineage>
        <taxon>unclassified sequences</taxon>
        <taxon>metagenomes</taxon>
        <taxon>organismal metagenomes</taxon>
    </lineage>
</organism>
<name>A0A6M3LQG9_9ZZZZ</name>
<gene>
    <name evidence="1" type="ORF">MM415B05184_0010</name>
</gene>
<accession>A0A6M3LQG9</accession>
<evidence type="ECO:0000313" key="1">
    <source>
        <dbReference type="EMBL" id="QJA95772.1"/>
    </source>
</evidence>